<keyword evidence="2 7" id="KW-0813">Transport</keyword>
<dbReference type="Gene3D" id="2.170.130.10">
    <property type="entry name" value="TonB-dependent receptor, plug domain"/>
    <property type="match status" value="1"/>
</dbReference>
<dbReference type="InterPro" id="IPR023997">
    <property type="entry name" value="TonB-dep_OMP_SusC/RagA_CS"/>
</dbReference>
<keyword evidence="6 7" id="KW-0998">Cell outer membrane</keyword>
<dbReference type="AlphaFoldDB" id="A0AA95HTI5"/>
<organism evidence="9 10">
    <name type="scientific">Phocaeicola dorei</name>
    <dbReference type="NCBI Taxonomy" id="357276"/>
    <lineage>
        <taxon>Bacteria</taxon>
        <taxon>Pseudomonadati</taxon>
        <taxon>Bacteroidota</taxon>
        <taxon>Bacteroidia</taxon>
        <taxon>Bacteroidales</taxon>
        <taxon>Bacteroidaceae</taxon>
        <taxon>Phocaeicola</taxon>
    </lineage>
</organism>
<dbReference type="GO" id="GO:0009279">
    <property type="term" value="C:cell outer membrane"/>
    <property type="evidence" value="ECO:0007669"/>
    <property type="project" value="UniProtKB-SubCell"/>
</dbReference>
<keyword evidence="9" id="KW-0675">Receptor</keyword>
<dbReference type="Pfam" id="PF07715">
    <property type="entry name" value="Plug"/>
    <property type="match status" value="1"/>
</dbReference>
<dbReference type="InterPro" id="IPR039426">
    <property type="entry name" value="TonB-dep_rcpt-like"/>
</dbReference>
<evidence type="ECO:0000256" key="7">
    <source>
        <dbReference type="PROSITE-ProRule" id="PRU01360"/>
    </source>
</evidence>
<dbReference type="NCBIfam" id="TIGR04056">
    <property type="entry name" value="OMP_RagA_SusC"/>
    <property type="match status" value="1"/>
</dbReference>
<protein>
    <submittedName>
        <fullName evidence="9">TonB-dependent receptor</fullName>
    </submittedName>
</protein>
<evidence type="ECO:0000259" key="8">
    <source>
        <dbReference type="Pfam" id="PF07715"/>
    </source>
</evidence>
<dbReference type="FunFam" id="2.170.130.10:FF:000008">
    <property type="entry name" value="SusC/RagA family TonB-linked outer membrane protein"/>
    <property type="match status" value="1"/>
</dbReference>
<reference evidence="9" key="1">
    <citation type="journal article" date="2023" name="Nat. Commun.">
        <title>Identification of a novel Human Milk Oligosaccharides utilization cluster in the infant gut commensal Bacteroides dorei.</title>
        <authorList>
            <person name="Kijner S."/>
            <person name="Ennis D."/>
            <person name="Shmorak S."/>
            <person name="Florentin A."/>
            <person name="Yassour M."/>
        </authorList>
    </citation>
    <scope>NUCLEOTIDE SEQUENCE</scope>
    <source>
        <strain evidence="9">2</strain>
    </source>
</reference>
<evidence type="ECO:0000256" key="1">
    <source>
        <dbReference type="ARBA" id="ARBA00004571"/>
    </source>
</evidence>
<evidence type="ECO:0000256" key="4">
    <source>
        <dbReference type="ARBA" id="ARBA00022692"/>
    </source>
</evidence>
<evidence type="ECO:0000256" key="5">
    <source>
        <dbReference type="ARBA" id="ARBA00023136"/>
    </source>
</evidence>
<dbReference type="SUPFAM" id="SSF56935">
    <property type="entry name" value="Porins"/>
    <property type="match status" value="1"/>
</dbReference>
<dbReference type="PROSITE" id="PS52016">
    <property type="entry name" value="TONB_DEPENDENT_REC_3"/>
    <property type="match status" value="1"/>
</dbReference>
<dbReference type="Pfam" id="PF13715">
    <property type="entry name" value="CarbopepD_reg_2"/>
    <property type="match status" value="1"/>
</dbReference>
<evidence type="ECO:0000313" key="9">
    <source>
        <dbReference type="EMBL" id="WHX11824.1"/>
    </source>
</evidence>
<dbReference type="Gene3D" id="2.60.40.1120">
    <property type="entry name" value="Carboxypeptidase-like, regulatory domain"/>
    <property type="match status" value="1"/>
</dbReference>
<evidence type="ECO:0000313" key="10">
    <source>
        <dbReference type="Proteomes" id="UP001177934"/>
    </source>
</evidence>
<keyword evidence="5 7" id="KW-0472">Membrane</keyword>
<dbReference type="InterPro" id="IPR012910">
    <property type="entry name" value="Plug_dom"/>
</dbReference>
<evidence type="ECO:0000256" key="6">
    <source>
        <dbReference type="ARBA" id="ARBA00023237"/>
    </source>
</evidence>
<proteinExistence type="inferred from homology"/>
<dbReference type="FunFam" id="2.60.40.1120:FF:000003">
    <property type="entry name" value="Outer membrane protein Omp121"/>
    <property type="match status" value="1"/>
</dbReference>
<dbReference type="InterPro" id="IPR023996">
    <property type="entry name" value="TonB-dep_OMP_SusC/RagA"/>
</dbReference>
<accession>A0AA95HTI5</accession>
<comment type="subcellular location">
    <subcellularLocation>
        <location evidence="1 7">Cell outer membrane</location>
        <topology evidence="1 7">Multi-pass membrane protein</topology>
    </subcellularLocation>
</comment>
<dbReference type="InterPro" id="IPR008969">
    <property type="entry name" value="CarboxyPept-like_regulatory"/>
</dbReference>
<evidence type="ECO:0000256" key="2">
    <source>
        <dbReference type="ARBA" id="ARBA00022448"/>
    </source>
</evidence>
<dbReference type="SUPFAM" id="SSF49464">
    <property type="entry name" value="Carboxypeptidase regulatory domain-like"/>
    <property type="match status" value="1"/>
</dbReference>
<dbReference type="NCBIfam" id="TIGR04057">
    <property type="entry name" value="SusC_RagA_signa"/>
    <property type="match status" value="1"/>
</dbReference>
<name>A0AA95HTI5_9BACT</name>
<keyword evidence="4 7" id="KW-0812">Transmembrane</keyword>
<keyword evidence="3 7" id="KW-1134">Transmembrane beta strand</keyword>
<feature type="domain" description="TonB-dependent receptor plug" evidence="8">
    <location>
        <begin position="156"/>
        <end position="261"/>
    </location>
</feature>
<dbReference type="InterPro" id="IPR036942">
    <property type="entry name" value="Beta-barrel_TonB_sf"/>
</dbReference>
<comment type="similarity">
    <text evidence="7">Belongs to the TonB-dependent receptor family.</text>
</comment>
<dbReference type="Gene3D" id="2.40.170.20">
    <property type="entry name" value="TonB-dependent receptor, beta-barrel domain"/>
    <property type="match status" value="1"/>
</dbReference>
<sequence length="1087" mass="120994">MNNERHEKKEYLKSRSVIVQGIHSPKRFWFACGLSLGLVSLPLSTFANNWSNQLGSSIQKSIQQNRIITGSVIDESGEALIGVSVLVKGTTLGTVTDLDGNFTLEVPTGAILVVSYVGYKTQEIKVGEQQKLAITVEADNKLLDEVVVVGYGVVKKSDLTGSVGSVKSETISAKGATSVVESLQGQVAGVNISQSSSRAGDGFNIQIRGKSSLNGGNPLYVIDGVVCENMDFLNPMDIEKVDILKDASSTAIYGSRATNGVVMITTKKGDKDIAKTTVSYDGYYGIKTKANMPDFMEGDDFMKFRFSRYLVSSMDASSGMTNWEMTDANFLNFWGNGSQIVKDMYLNKNYTDWVDIVTRNGSQQNHFINISGNTKNITYRVGLGYQNEEGIMYDGYERWNIKGAVDHKISDKISAGFSTNMATASKESGSNYSILEGFRMTPNMPCYYWEGEKAGQLISQPGKDTAIYPNGGGPTSSINPVVDRLNSKDDTRSYDVMANIYLQYSPVKEIILKTTFSPMYTKTHRGTFYNGETQLRSGKTNMAENYNDEIFSYTWDTQANYIKNFGDHSLNALALFSVYEQKLQGDYINVVDMPFDVDWHNLGSGTVQSQSSYYKKISMLSYVARINYAYKGKYMLTVSSRWDGSSKFQKDNRWGMFPSAAMAWRISDEDFMGFASKWLSNLKLRASFGVTGNNAGVGPYDTQALANIKYYYNYGSSVANGYGYTMTNADLTWEKTTEINLGLDFGFLNNRINGSIDIYNKDSKDLLMEMETPFELGSYTGSIVSNVGKVNNKGIEIQLNTINVKNKDWNWETTFSFARNINSIKELNGTKEDLVGNKWFINHPIDVVYGYKYTGICTREEAQAYAQDPKMKTKFYEGEMKIYDKDGNGTIDANDKMILGHCAPTWTGNFTSNLSYKNIDFSFSIYTSQGGMVYSPFMAEFVDYGQRGMNRLNMDYYIPQGAPILGADGSIAYQEVTHYGSYPFPTNGGNGKGGGAYWQSGANEDRAQNFVDNSYVRIKNITLGYTFPQKWISKLHISNLRIYANVLNPFTFTSYEGFDPEWADAQVGDGTGGVSSRTYQVGVNLKF</sequence>
<gene>
    <name evidence="9" type="ORF">QNN11_04960</name>
</gene>
<evidence type="ECO:0000256" key="3">
    <source>
        <dbReference type="ARBA" id="ARBA00022452"/>
    </source>
</evidence>
<dbReference type="InterPro" id="IPR037066">
    <property type="entry name" value="Plug_dom_sf"/>
</dbReference>
<dbReference type="EMBL" id="CP126056">
    <property type="protein sequence ID" value="WHX11824.1"/>
    <property type="molecule type" value="Genomic_DNA"/>
</dbReference>
<dbReference type="Proteomes" id="UP001177934">
    <property type="component" value="Chromosome"/>
</dbReference>